<dbReference type="GO" id="GO:0042734">
    <property type="term" value="C:presynaptic membrane"/>
    <property type="evidence" value="ECO:0007669"/>
    <property type="project" value="TreeGrafter"/>
</dbReference>
<keyword evidence="4" id="KW-1185">Reference proteome</keyword>
<sequence>MSLLCVRGERVQPVKFNAYVTLKVQNVKSTTIAVRGNQPCWEQDFMFEIRHQDSPLVAELWNKGLIWDTLIGTALLPLDAIHQSNEEGPGEWTCLDSEVLMKADEIFGTAKPTPHQVLLDARFEMPFDMPEDEAQYWTRKLDRINNMNMDEQDVSSLLFPLLHSADTYRPTLLMTSFDDHDSAMDDHDSEAGVRALPPRYHNASQTNSSAHQYPIPGRVQRQQVLRDSDSVHSFEMDYPNLRGSR</sequence>
<name>A0A3Q2XQ68_HIPCM</name>
<feature type="compositionally biased region" description="Basic and acidic residues" evidence="1">
    <location>
        <begin position="226"/>
        <end position="235"/>
    </location>
</feature>
<dbReference type="STRING" id="109280.ENSHCOP00000006865"/>
<dbReference type="GO" id="GO:0043195">
    <property type="term" value="C:terminal bouton"/>
    <property type="evidence" value="ECO:0007669"/>
    <property type="project" value="TreeGrafter"/>
</dbReference>
<dbReference type="GO" id="GO:0017075">
    <property type="term" value="F:syntaxin-1 binding"/>
    <property type="evidence" value="ECO:0007669"/>
    <property type="project" value="TreeGrafter"/>
</dbReference>
<reference evidence="3" key="1">
    <citation type="submission" date="2025-08" db="UniProtKB">
        <authorList>
            <consortium name="Ensembl"/>
        </authorList>
    </citation>
    <scope>IDENTIFICATION</scope>
</reference>
<dbReference type="FunFam" id="2.60.40.150:FF:000031">
    <property type="entry name" value="Protein unc-13 homolog B"/>
    <property type="match status" value="1"/>
</dbReference>
<dbReference type="GO" id="GO:0035249">
    <property type="term" value="P:synaptic transmission, glutamatergic"/>
    <property type="evidence" value="ECO:0007669"/>
    <property type="project" value="TreeGrafter"/>
</dbReference>
<dbReference type="GO" id="GO:0031594">
    <property type="term" value="C:neuromuscular junction"/>
    <property type="evidence" value="ECO:0007669"/>
    <property type="project" value="TreeGrafter"/>
</dbReference>
<dbReference type="AlphaFoldDB" id="A0A3Q2XQ68"/>
<dbReference type="GO" id="GO:0030672">
    <property type="term" value="C:synaptic vesicle membrane"/>
    <property type="evidence" value="ECO:0007669"/>
    <property type="project" value="TreeGrafter"/>
</dbReference>
<dbReference type="PANTHER" id="PTHR10480">
    <property type="entry name" value="PROTEIN UNC-13 HOMOLOG"/>
    <property type="match status" value="1"/>
</dbReference>
<dbReference type="SMART" id="SM00239">
    <property type="entry name" value="C2"/>
    <property type="match status" value="1"/>
</dbReference>
<dbReference type="Pfam" id="PF00168">
    <property type="entry name" value="C2"/>
    <property type="match status" value="1"/>
</dbReference>
<accession>A0A3Q2XQ68</accession>
<dbReference type="GO" id="GO:0019992">
    <property type="term" value="F:diacylglycerol binding"/>
    <property type="evidence" value="ECO:0007669"/>
    <property type="project" value="InterPro"/>
</dbReference>
<evidence type="ECO:0000313" key="3">
    <source>
        <dbReference type="Ensembl" id="ENSHCOP00000006865.1"/>
    </source>
</evidence>
<feature type="domain" description="C2" evidence="2">
    <location>
        <begin position="1"/>
        <end position="93"/>
    </location>
</feature>
<dbReference type="GO" id="GO:0005516">
    <property type="term" value="F:calmodulin binding"/>
    <property type="evidence" value="ECO:0007669"/>
    <property type="project" value="TreeGrafter"/>
</dbReference>
<dbReference type="Proteomes" id="UP000264820">
    <property type="component" value="Unplaced"/>
</dbReference>
<dbReference type="GO" id="GO:0099525">
    <property type="term" value="P:presynaptic dense core vesicle exocytosis"/>
    <property type="evidence" value="ECO:0007669"/>
    <property type="project" value="TreeGrafter"/>
</dbReference>
<dbReference type="Ensembl" id="ENSHCOT00000002968.1">
    <property type="protein sequence ID" value="ENSHCOP00000006865.1"/>
    <property type="gene ID" value="ENSHCOG00000008729.1"/>
</dbReference>
<dbReference type="SUPFAM" id="SSF49562">
    <property type="entry name" value="C2 domain (Calcium/lipid-binding domain, CaLB)"/>
    <property type="match status" value="1"/>
</dbReference>
<dbReference type="GO" id="GO:0016082">
    <property type="term" value="P:synaptic vesicle priming"/>
    <property type="evidence" value="ECO:0007669"/>
    <property type="project" value="TreeGrafter"/>
</dbReference>
<evidence type="ECO:0000256" key="1">
    <source>
        <dbReference type="SAM" id="MobiDB-lite"/>
    </source>
</evidence>
<dbReference type="InterPro" id="IPR000008">
    <property type="entry name" value="C2_dom"/>
</dbReference>
<dbReference type="GO" id="GO:0098831">
    <property type="term" value="C:presynaptic active zone cytoplasmic component"/>
    <property type="evidence" value="ECO:0007669"/>
    <property type="project" value="TreeGrafter"/>
</dbReference>
<dbReference type="GO" id="GO:0061789">
    <property type="term" value="P:dense core granule priming"/>
    <property type="evidence" value="ECO:0007669"/>
    <property type="project" value="TreeGrafter"/>
</dbReference>
<organism evidence="3 4">
    <name type="scientific">Hippocampus comes</name>
    <name type="common">Tiger tail seahorse</name>
    <dbReference type="NCBI Taxonomy" id="109280"/>
    <lineage>
        <taxon>Eukaryota</taxon>
        <taxon>Metazoa</taxon>
        <taxon>Chordata</taxon>
        <taxon>Craniata</taxon>
        <taxon>Vertebrata</taxon>
        <taxon>Euteleostomi</taxon>
        <taxon>Actinopterygii</taxon>
        <taxon>Neopterygii</taxon>
        <taxon>Teleostei</taxon>
        <taxon>Neoteleostei</taxon>
        <taxon>Acanthomorphata</taxon>
        <taxon>Syngnathiaria</taxon>
        <taxon>Syngnathiformes</taxon>
        <taxon>Syngnathoidei</taxon>
        <taxon>Syngnathidae</taxon>
        <taxon>Hippocampus</taxon>
    </lineage>
</organism>
<proteinExistence type="predicted"/>
<evidence type="ECO:0000259" key="2">
    <source>
        <dbReference type="PROSITE" id="PS50004"/>
    </source>
</evidence>
<dbReference type="InterPro" id="IPR035892">
    <property type="entry name" value="C2_domain_sf"/>
</dbReference>
<dbReference type="GeneTree" id="ENSGT00940000154929"/>
<evidence type="ECO:0000313" key="4">
    <source>
        <dbReference type="Proteomes" id="UP000264820"/>
    </source>
</evidence>
<dbReference type="GO" id="GO:0016081">
    <property type="term" value="P:synaptic vesicle docking"/>
    <property type="evidence" value="ECO:0007669"/>
    <property type="project" value="TreeGrafter"/>
</dbReference>
<dbReference type="Gene3D" id="2.60.40.150">
    <property type="entry name" value="C2 domain"/>
    <property type="match status" value="1"/>
</dbReference>
<feature type="region of interest" description="Disordered" evidence="1">
    <location>
        <begin position="226"/>
        <end position="245"/>
    </location>
</feature>
<reference evidence="3" key="2">
    <citation type="submission" date="2025-09" db="UniProtKB">
        <authorList>
            <consortium name="Ensembl"/>
        </authorList>
    </citation>
    <scope>IDENTIFICATION</scope>
</reference>
<protein>
    <recommendedName>
        <fullName evidence="2">C2 domain-containing protein</fullName>
    </recommendedName>
</protein>
<dbReference type="InterPro" id="IPR027080">
    <property type="entry name" value="Unc-13"/>
</dbReference>
<dbReference type="PANTHER" id="PTHR10480:SF14">
    <property type="entry name" value="PROTEIN UNC-13 HOMOLOG B-LIKE"/>
    <property type="match status" value="1"/>
</dbReference>
<dbReference type="PROSITE" id="PS50004">
    <property type="entry name" value="C2"/>
    <property type="match status" value="1"/>
</dbReference>